<dbReference type="InterPro" id="IPR004420">
    <property type="entry name" value="Pept_A31_hyd_mat_HycI"/>
</dbReference>
<accession>A0A8E7EHZ8</accession>
<dbReference type="NCBIfam" id="TIGR00072">
    <property type="entry name" value="hydrog_prot"/>
    <property type="match status" value="1"/>
</dbReference>
<dbReference type="GO" id="GO:0008047">
    <property type="term" value="F:enzyme activator activity"/>
    <property type="evidence" value="ECO:0007669"/>
    <property type="project" value="InterPro"/>
</dbReference>
<dbReference type="Proteomes" id="UP000680656">
    <property type="component" value="Chromosome"/>
</dbReference>
<sequence length="153" mass="16724">MYLVLGVGNDLLGDDGVGPYVAEALHNSEWEVLNAGIVPENFIRPIRTRKPDIIVIVDAVDMGSAPGTIRIIPSEYIRDVGIGTHQMSLAYLIDQVSPWSKIYFIGIQPGCLDPDTPLTVPVRSAADSLITIIRSHDFDKVLVLGKEDAKEQD</sequence>
<dbReference type="GeneID" id="65566520"/>
<name>A0A8E7EHZ8_9EURY</name>
<reference evidence="1 2" key="1">
    <citation type="submission" date="2021-05" db="EMBL/GenBank/DDBJ databases">
        <title>A novel Methanospirillum isolate from a pyrite-forming mixed culture.</title>
        <authorList>
            <person name="Bunk B."/>
            <person name="Sproer C."/>
            <person name="Spring S."/>
            <person name="Pester M."/>
        </authorList>
    </citation>
    <scope>NUCLEOTIDE SEQUENCE [LARGE SCALE GENOMIC DNA]</scope>
    <source>
        <strain evidence="1 2">J.3.6.1-F.2.7.3</strain>
    </source>
</reference>
<protein>
    <submittedName>
        <fullName evidence="1">Hydrogenase maturation peptidase HycI</fullName>
        <ecNumber evidence="1">3.4.23.51</ecNumber>
    </submittedName>
</protein>
<dbReference type="PRINTS" id="PR00446">
    <property type="entry name" value="HYDRGNUPTAKE"/>
</dbReference>
<dbReference type="EMBL" id="CP075546">
    <property type="protein sequence ID" value="QVV89547.1"/>
    <property type="molecule type" value="Genomic_DNA"/>
</dbReference>
<dbReference type="PANTHER" id="PTHR30302">
    <property type="entry name" value="HYDROGENASE 1 MATURATION PROTEASE"/>
    <property type="match status" value="1"/>
</dbReference>
<evidence type="ECO:0000313" key="1">
    <source>
        <dbReference type="EMBL" id="QVV89547.1"/>
    </source>
</evidence>
<dbReference type="RefSeq" id="WP_214420339.1">
    <property type="nucleotide sequence ID" value="NZ_CP075546.1"/>
</dbReference>
<dbReference type="NCBIfam" id="TIGR00142">
    <property type="entry name" value="hycI"/>
    <property type="match status" value="1"/>
</dbReference>
<evidence type="ECO:0000313" key="2">
    <source>
        <dbReference type="Proteomes" id="UP000680656"/>
    </source>
</evidence>
<dbReference type="AlphaFoldDB" id="A0A8E7EHZ8"/>
<dbReference type="CDD" id="cd06067">
    <property type="entry name" value="H2MP_MemB-H2evol"/>
    <property type="match status" value="1"/>
</dbReference>
<dbReference type="Pfam" id="PF01750">
    <property type="entry name" value="HycI"/>
    <property type="match status" value="1"/>
</dbReference>
<dbReference type="Gene3D" id="3.40.50.1450">
    <property type="entry name" value="HybD-like"/>
    <property type="match status" value="1"/>
</dbReference>
<dbReference type="PANTHER" id="PTHR30302:SF4">
    <property type="entry name" value="HYDROGENASE 3 MATURATION PROTEASE"/>
    <property type="match status" value="1"/>
</dbReference>
<dbReference type="GO" id="GO:0016485">
    <property type="term" value="P:protein processing"/>
    <property type="evidence" value="ECO:0007669"/>
    <property type="project" value="TreeGrafter"/>
</dbReference>
<dbReference type="KEGG" id="mrtj:KHC33_03225"/>
<organism evidence="1 2">
    <name type="scientific">Methanospirillum purgamenti</name>
    <dbReference type="NCBI Taxonomy" id="2834276"/>
    <lineage>
        <taxon>Archaea</taxon>
        <taxon>Methanobacteriati</taxon>
        <taxon>Methanobacteriota</taxon>
        <taxon>Stenosarchaea group</taxon>
        <taxon>Methanomicrobia</taxon>
        <taxon>Methanomicrobiales</taxon>
        <taxon>Methanospirillaceae</taxon>
        <taxon>Methanospirillum</taxon>
    </lineage>
</organism>
<gene>
    <name evidence="1" type="primary">hycI</name>
    <name evidence="1" type="ORF">KHC33_03225</name>
</gene>
<dbReference type="SUPFAM" id="SSF53163">
    <property type="entry name" value="HybD-like"/>
    <property type="match status" value="1"/>
</dbReference>
<keyword evidence="1" id="KW-0378">Hydrolase</keyword>
<dbReference type="GO" id="GO:0004175">
    <property type="term" value="F:endopeptidase activity"/>
    <property type="evidence" value="ECO:0007669"/>
    <property type="project" value="TreeGrafter"/>
</dbReference>
<keyword evidence="2" id="KW-1185">Reference proteome</keyword>
<dbReference type="EC" id="3.4.23.51" evidence="1"/>
<dbReference type="InterPro" id="IPR023430">
    <property type="entry name" value="Pept_HybD-like_dom_sf"/>
</dbReference>
<proteinExistence type="predicted"/>
<dbReference type="InterPro" id="IPR000671">
    <property type="entry name" value="Peptidase_A31"/>
</dbReference>